<keyword evidence="3" id="KW-0963">Cytoplasm</keyword>
<dbReference type="PANTHER" id="PTHR47892:SF1">
    <property type="entry name" value="UNIVERSAL STRESS PROTEIN E"/>
    <property type="match status" value="1"/>
</dbReference>
<dbReference type="Pfam" id="PF00582">
    <property type="entry name" value="Usp"/>
    <property type="match status" value="1"/>
</dbReference>
<proteinExistence type="inferred from homology"/>
<comment type="function">
    <text evidence="4">Required for resistance to DNA-damaging agents.</text>
</comment>
<dbReference type="PANTHER" id="PTHR47892">
    <property type="entry name" value="UNIVERSAL STRESS PROTEIN E"/>
    <property type="match status" value="1"/>
</dbReference>
<comment type="subcellular location">
    <subcellularLocation>
        <location evidence="1">Cytoplasm</location>
    </subcellularLocation>
</comment>
<dbReference type="SUPFAM" id="SSF52402">
    <property type="entry name" value="Adenine nucleotide alpha hydrolases-like"/>
    <property type="match status" value="2"/>
</dbReference>
<feature type="domain" description="UspA" evidence="5">
    <location>
        <begin position="168"/>
        <end position="295"/>
    </location>
</feature>
<evidence type="ECO:0000256" key="2">
    <source>
        <dbReference type="ARBA" id="ARBA00008791"/>
    </source>
</evidence>
<dbReference type="InterPro" id="IPR006016">
    <property type="entry name" value="UspA"/>
</dbReference>
<name>A0A510I5B9_9VIBR</name>
<sequence>MSKFQNILFVSHGLASQNNSLDQALKLSQLHNAKISGLITCPALPSSMSEYKETYQTSLVNTVNAELSSIGQDLNSFPIDIESNTKPAVSVIQHVLSGNHDLVFKEAEPASDDPKGFKALDMKLLRKCPCPVWISRRHSKQMADQKVAVAIEPDVENNEEMELAIELLRTARSIADTCNGTLEIISCWDFLMESYLRHHIWIHVDDQILDKQVQAMKGEHQKKLNELIEKSGISGDIKVHHLHGSAEELIPRWVDNEDVDTLVMGTIARSGIQGLVIGNTAENILQAIRCSLVALKPEGFVSPIK</sequence>
<accession>A0A510I5B9</accession>
<evidence type="ECO:0000256" key="1">
    <source>
        <dbReference type="ARBA" id="ARBA00004496"/>
    </source>
</evidence>
<evidence type="ECO:0000313" key="6">
    <source>
        <dbReference type="EMBL" id="BBL88727.1"/>
    </source>
</evidence>
<dbReference type="Gene3D" id="3.40.50.12370">
    <property type="match status" value="1"/>
</dbReference>
<dbReference type="GO" id="GO:0005737">
    <property type="term" value="C:cytoplasm"/>
    <property type="evidence" value="ECO:0007669"/>
    <property type="project" value="UniProtKB-SubCell"/>
</dbReference>
<evidence type="ECO:0000256" key="4">
    <source>
        <dbReference type="ARBA" id="ARBA00037131"/>
    </source>
</evidence>
<protein>
    <submittedName>
        <fullName evidence="6">Universal stress protein</fullName>
    </submittedName>
</protein>
<reference evidence="7" key="1">
    <citation type="submission" date="2019-07" db="EMBL/GenBank/DDBJ databases">
        <title>Complete Genome Sequences of Vibrion rotiferianus strain AM7.</title>
        <authorList>
            <person name="Miyazaki K."/>
            <person name="Wiseschart A."/>
            <person name="Pootanakit K."/>
            <person name="Ishimori K."/>
            <person name="Kitahara K."/>
        </authorList>
    </citation>
    <scope>NUCLEOTIDE SEQUENCE [LARGE SCALE GENOMIC DNA]</scope>
    <source>
        <strain evidence="7">AM7</strain>
    </source>
</reference>
<dbReference type="AlphaFoldDB" id="A0A510I5B9"/>
<dbReference type="RefSeq" id="WP_143692438.1">
    <property type="nucleotide sequence ID" value="NZ_AP019798.1"/>
</dbReference>
<dbReference type="EMBL" id="AP019798">
    <property type="protein sequence ID" value="BBL88727.1"/>
    <property type="molecule type" value="Genomic_DNA"/>
</dbReference>
<evidence type="ECO:0000259" key="5">
    <source>
        <dbReference type="Pfam" id="PF00582"/>
    </source>
</evidence>
<evidence type="ECO:0000313" key="7">
    <source>
        <dbReference type="Proteomes" id="UP000315115"/>
    </source>
</evidence>
<dbReference type="Proteomes" id="UP000315115">
    <property type="component" value="Chromosome 1"/>
</dbReference>
<organism evidence="6 7">
    <name type="scientific">Vibrio rotiferianus</name>
    <dbReference type="NCBI Taxonomy" id="190895"/>
    <lineage>
        <taxon>Bacteria</taxon>
        <taxon>Pseudomonadati</taxon>
        <taxon>Pseudomonadota</taxon>
        <taxon>Gammaproteobacteria</taxon>
        <taxon>Vibrionales</taxon>
        <taxon>Vibrionaceae</taxon>
        <taxon>Vibrio</taxon>
    </lineage>
</organism>
<evidence type="ECO:0000256" key="3">
    <source>
        <dbReference type="ARBA" id="ARBA00022490"/>
    </source>
</evidence>
<gene>
    <name evidence="6" type="ORF">VroAM7_13800</name>
</gene>
<comment type="similarity">
    <text evidence="2">Belongs to the universal stress protein A family.</text>
</comment>